<keyword evidence="2" id="KW-1185">Reference proteome</keyword>
<name>A0A7C9TJQ7_9BURK</name>
<dbReference type="Proteomes" id="UP000484255">
    <property type="component" value="Unassembled WGS sequence"/>
</dbReference>
<dbReference type="AlphaFoldDB" id="A0A7C9TJQ7"/>
<evidence type="ECO:0000313" key="1">
    <source>
        <dbReference type="EMBL" id="NDY90407.1"/>
    </source>
</evidence>
<protein>
    <submittedName>
        <fullName evidence="1">Uncharacterized protein</fullName>
    </submittedName>
</protein>
<comment type="caution">
    <text evidence="1">The sequence shown here is derived from an EMBL/GenBank/DDBJ whole genome shotgun (WGS) entry which is preliminary data.</text>
</comment>
<proteinExistence type="predicted"/>
<organism evidence="1 2">
    <name type="scientific">Ideonella livida</name>
    <dbReference type="NCBI Taxonomy" id="2707176"/>
    <lineage>
        <taxon>Bacteria</taxon>
        <taxon>Pseudomonadati</taxon>
        <taxon>Pseudomonadota</taxon>
        <taxon>Betaproteobacteria</taxon>
        <taxon>Burkholderiales</taxon>
        <taxon>Sphaerotilaceae</taxon>
        <taxon>Ideonella</taxon>
    </lineage>
</organism>
<sequence length="278" mass="28448">MLLPLAVLGGLPACGGGGGSSETPTSDLSTTGLQQALAGYTALRVATSLPLLWPLSLGQLGCDVGGHRESTTGLPAGFGTLLQDCRSGLDPQTAYSGSFNGSAYVFNGLQLALDLAGRPLAVVPATVMTLDEVQADLGTPASDTALPPLSAWGRLQALDFTVGAASTYRLQDLRLGDGGAAPLTRTPGDDGPQVHLPAASGPVRLGTTTLTLQVSHPLAWRGQAMPTEGTLQITPDGAAALTLTFLPDDRLSLSRGGQRLDLHWQDPQVQAALSAVTH</sequence>
<reference evidence="1 2" key="1">
    <citation type="submission" date="2020-02" db="EMBL/GenBank/DDBJ databases">
        <title>Ideonella bacterium strain TBM-1.</title>
        <authorList>
            <person name="Chen W.-M."/>
        </authorList>
    </citation>
    <scope>NUCLEOTIDE SEQUENCE [LARGE SCALE GENOMIC DNA]</scope>
    <source>
        <strain evidence="1 2">TBM-1</strain>
    </source>
</reference>
<accession>A0A7C9TJQ7</accession>
<dbReference type="RefSeq" id="WP_163456258.1">
    <property type="nucleotide sequence ID" value="NZ_JAAGOH010000003.1"/>
</dbReference>
<dbReference type="EMBL" id="JAAGOH010000003">
    <property type="protein sequence ID" value="NDY90407.1"/>
    <property type="molecule type" value="Genomic_DNA"/>
</dbReference>
<evidence type="ECO:0000313" key="2">
    <source>
        <dbReference type="Proteomes" id="UP000484255"/>
    </source>
</evidence>
<gene>
    <name evidence="1" type="ORF">G3A44_04255</name>
</gene>